<evidence type="ECO:0000256" key="1">
    <source>
        <dbReference type="ARBA" id="ARBA00004418"/>
    </source>
</evidence>
<dbReference type="PANTHER" id="PTHR30024:SF47">
    <property type="entry name" value="TAURINE-BINDING PERIPLASMIC PROTEIN"/>
    <property type="match status" value="1"/>
</dbReference>
<feature type="domain" description="SsuA/THI5-like" evidence="4">
    <location>
        <begin position="31"/>
        <end position="240"/>
    </location>
</feature>
<evidence type="ECO:0000313" key="6">
    <source>
        <dbReference type="Proteomes" id="UP000033618"/>
    </source>
</evidence>
<protein>
    <submittedName>
        <fullName evidence="5">Nitrate ABC transporter substrate-binding protein</fullName>
    </submittedName>
</protein>
<dbReference type="InterPro" id="IPR015168">
    <property type="entry name" value="SsuA/THI5"/>
</dbReference>
<accession>A0A0F5K1B0</accession>
<reference evidence="5 6" key="1">
    <citation type="submission" date="2015-03" db="EMBL/GenBank/DDBJ databases">
        <title>Draft Genome Sequence of Burkholderia andropogonis type strain ICMP2807, isolated from Sorghum bicolor.</title>
        <authorList>
            <person name="Lopes-Santos L."/>
            <person name="Castro D.B."/>
            <person name="Ottoboni L.M."/>
            <person name="Park D."/>
            <person name="Weirc B.S."/>
            <person name="Destefano S.A."/>
        </authorList>
    </citation>
    <scope>NUCLEOTIDE SEQUENCE [LARGE SCALE GENOMIC DNA]</scope>
    <source>
        <strain evidence="5 6">ICMP2807</strain>
    </source>
</reference>
<dbReference type="SUPFAM" id="SSF53850">
    <property type="entry name" value="Periplasmic binding protein-like II"/>
    <property type="match status" value="1"/>
</dbReference>
<evidence type="ECO:0000313" key="5">
    <source>
        <dbReference type="EMBL" id="KKB63911.1"/>
    </source>
</evidence>
<name>A0A0F5K1B0_9BURK</name>
<comment type="caution">
    <text evidence="5">The sequence shown here is derived from an EMBL/GenBank/DDBJ whole genome shotgun (WGS) entry which is preliminary data.</text>
</comment>
<evidence type="ECO:0000256" key="2">
    <source>
        <dbReference type="ARBA" id="ARBA00010742"/>
    </source>
</evidence>
<proteinExistence type="inferred from homology"/>
<dbReference type="STRING" id="28092.WM40_08730"/>
<keyword evidence="6" id="KW-1185">Reference proteome</keyword>
<keyword evidence="3" id="KW-0732">Signal</keyword>
<organism evidence="5 6">
    <name type="scientific">Robbsia andropogonis</name>
    <dbReference type="NCBI Taxonomy" id="28092"/>
    <lineage>
        <taxon>Bacteria</taxon>
        <taxon>Pseudomonadati</taxon>
        <taxon>Pseudomonadota</taxon>
        <taxon>Betaproteobacteria</taxon>
        <taxon>Burkholderiales</taxon>
        <taxon>Burkholderiaceae</taxon>
        <taxon>Robbsia</taxon>
    </lineage>
</organism>
<evidence type="ECO:0000259" key="4">
    <source>
        <dbReference type="Pfam" id="PF09084"/>
    </source>
</evidence>
<dbReference type="Gene3D" id="3.40.190.10">
    <property type="entry name" value="Periplasmic binding protein-like II"/>
    <property type="match status" value="2"/>
</dbReference>
<dbReference type="EMBL" id="LAQU01000007">
    <property type="protein sequence ID" value="KKB63911.1"/>
    <property type="molecule type" value="Genomic_DNA"/>
</dbReference>
<dbReference type="Pfam" id="PF09084">
    <property type="entry name" value="NMT1"/>
    <property type="match status" value="1"/>
</dbReference>
<evidence type="ECO:0000256" key="3">
    <source>
        <dbReference type="ARBA" id="ARBA00022729"/>
    </source>
</evidence>
<dbReference type="Proteomes" id="UP000033618">
    <property type="component" value="Unassembled WGS sequence"/>
</dbReference>
<gene>
    <name evidence="5" type="ORF">WM40_08730</name>
</gene>
<dbReference type="AlphaFoldDB" id="A0A0F5K1B0"/>
<sequence length="317" mass="33711">MLAAPMQAHAAPVRIGYWTSGVSLGFGAVLEAKGYLKAHGVDATFVRFSDVNAPTRALAADAIDLAFGAAAASVFATASEGVPVKIFLATQPADVQFVVPEDSPIKSLSEFRGKKIGMSPAGSSVASIAQAVLAGNYGIRPTDFSLVGGNESRLAQFLVQKQVDGAALRSVTIAQLHELKVRQLGTFSGEWRKYTKTDAVPYIGVGAVRGDLIAQRPDQVAKIIAAMRDTLAWGATHPDDVALILQKTANLPPEDAKVYAAQWRNMNRAAFEPSDIETLKRENALFVSSGIIKGTLPDNLFVTGPYEQSKSIKEIAQ</sequence>
<comment type="subcellular location">
    <subcellularLocation>
        <location evidence="1">Periplasm</location>
    </subcellularLocation>
</comment>
<dbReference type="GO" id="GO:0042597">
    <property type="term" value="C:periplasmic space"/>
    <property type="evidence" value="ECO:0007669"/>
    <property type="project" value="UniProtKB-SubCell"/>
</dbReference>
<dbReference type="PANTHER" id="PTHR30024">
    <property type="entry name" value="ALIPHATIC SULFONATES-BINDING PROTEIN-RELATED"/>
    <property type="match status" value="1"/>
</dbReference>
<dbReference type="PATRIC" id="fig|28092.6.peg.2062"/>
<comment type="similarity">
    <text evidence="2">Belongs to the bacterial solute-binding protein SsuA/TauA family.</text>
</comment>